<reference evidence="1" key="2">
    <citation type="submission" date="2020-05" db="UniProtKB">
        <authorList>
            <consortium name="EnsemblMetazoa"/>
        </authorList>
    </citation>
    <scope>IDENTIFICATION</scope>
    <source>
        <strain evidence="1">IAEA</strain>
    </source>
</reference>
<dbReference type="AlphaFoldDB" id="A0A1B0ACI2"/>
<sequence length="140" mass="15512">MAMEKARLMSICCDCVTAAKAMHPVSVIERPTGSGGFKNISSGELSIQFQVTCPGAIMKLQGGLPQNMLITLLQIIKRLLGDSVYDNLKDILMIYYQREHPGKISSGFNIEDQGSWQFYHSLALSVSSNFIQDGLDVLYY</sequence>
<protein>
    <submittedName>
        <fullName evidence="1">Uncharacterized protein</fullName>
    </submittedName>
</protein>
<accession>A0A1B0ACI2</accession>
<keyword evidence="2" id="KW-1185">Reference proteome</keyword>
<evidence type="ECO:0000313" key="2">
    <source>
        <dbReference type="Proteomes" id="UP000092445"/>
    </source>
</evidence>
<reference evidence="2" key="1">
    <citation type="submission" date="2014-03" db="EMBL/GenBank/DDBJ databases">
        <authorList>
            <person name="Aksoy S."/>
            <person name="Warren W."/>
            <person name="Wilson R.K."/>
        </authorList>
    </citation>
    <scope>NUCLEOTIDE SEQUENCE [LARGE SCALE GENOMIC DNA]</scope>
    <source>
        <strain evidence="2">IAEA</strain>
    </source>
</reference>
<evidence type="ECO:0000313" key="1">
    <source>
        <dbReference type="EnsemblMetazoa" id="GPAI041132-PA"/>
    </source>
</evidence>
<dbReference type="Proteomes" id="UP000092445">
    <property type="component" value="Unassembled WGS sequence"/>
</dbReference>
<dbReference type="EnsemblMetazoa" id="GPAI041132-RA">
    <property type="protein sequence ID" value="GPAI041132-PA"/>
    <property type="gene ID" value="GPAI041132"/>
</dbReference>
<organism evidence="1 2">
    <name type="scientific">Glossina pallidipes</name>
    <name type="common">Tsetse fly</name>
    <dbReference type="NCBI Taxonomy" id="7398"/>
    <lineage>
        <taxon>Eukaryota</taxon>
        <taxon>Metazoa</taxon>
        <taxon>Ecdysozoa</taxon>
        <taxon>Arthropoda</taxon>
        <taxon>Hexapoda</taxon>
        <taxon>Insecta</taxon>
        <taxon>Pterygota</taxon>
        <taxon>Neoptera</taxon>
        <taxon>Endopterygota</taxon>
        <taxon>Diptera</taxon>
        <taxon>Brachycera</taxon>
        <taxon>Muscomorpha</taxon>
        <taxon>Hippoboscoidea</taxon>
        <taxon>Glossinidae</taxon>
        <taxon>Glossina</taxon>
    </lineage>
</organism>
<dbReference type="VEuPathDB" id="VectorBase:GPAI041132"/>
<name>A0A1B0ACI2_GLOPL</name>
<proteinExistence type="predicted"/>